<dbReference type="EMBL" id="JALLKP010000001">
    <property type="protein sequence ID" value="KAK2198464.1"/>
    <property type="molecule type" value="Genomic_DNA"/>
</dbReference>
<evidence type="ECO:0000313" key="4">
    <source>
        <dbReference type="Proteomes" id="UP001214638"/>
    </source>
</evidence>
<reference evidence="2" key="1">
    <citation type="journal article" date="2023" name="Nat. Microbiol.">
        <title>Babesia duncani multi-omics identifies virulence factors and drug targets.</title>
        <authorList>
            <person name="Singh P."/>
            <person name="Lonardi S."/>
            <person name="Liang Q."/>
            <person name="Vydyam P."/>
            <person name="Khabirova E."/>
            <person name="Fang T."/>
            <person name="Gihaz S."/>
            <person name="Thekkiniath J."/>
            <person name="Munshi M."/>
            <person name="Abel S."/>
            <person name="Ciampossin L."/>
            <person name="Batugedara G."/>
            <person name="Gupta M."/>
            <person name="Lu X.M."/>
            <person name="Lenz T."/>
            <person name="Chakravarty S."/>
            <person name="Cornillot E."/>
            <person name="Hu Y."/>
            <person name="Ma W."/>
            <person name="Gonzalez L.M."/>
            <person name="Sanchez S."/>
            <person name="Estrada K."/>
            <person name="Sanchez-Flores A."/>
            <person name="Montero E."/>
            <person name="Harb O.S."/>
            <person name="Le Roch K.G."/>
            <person name="Mamoun C.B."/>
        </authorList>
    </citation>
    <scope>NUCLEOTIDE SEQUENCE</scope>
    <source>
        <strain evidence="2">WA1</strain>
    </source>
</reference>
<evidence type="ECO:0000313" key="2">
    <source>
        <dbReference type="EMBL" id="KAK2194391.1"/>
    </source>
</evidence>
<protein>
    <submittedName>
        <fullName evidence="2">Uncharacterized protein</fullName>
    </submittedName>
</protein>
<organism evidence="2 4">
    <name type="scientific">Babesia duncani</name>
    <dbReference type="NCBI Taxonomy" id="323732"/>
    <lineage>
        <taxon>Eukaryota</taxon>
        <taxon>Sar</taxon>
        <taxon>Alveolata</taxon>
        <taxon>Apicomplexa</taxon>
        <taxon>Aconoidasida</taxon>
        <taxon>Piroplasmida</taxon>
        <taxon>Babesiidae</taxon>
        <taxon>Babesia</taxon>
    </lineage>
</organism>
<name>A0AAD9PH08_9APIC</name>
<dbReference type="EMBL" id="JALLKP010000136">
    <property type="protein sequence ID" value="KAK2194391.1"/>
    <property type="molecule type" value="Genomic_DNA"/>
</dbReference>
<keyword evidence="1" id="KW-0175">Coiled coil</keyword>
<comment type="caution">
    <text evidence="2">The sequence shown here is derived from an EMBL/GenBank/DDBJ whole genome shotgun (WGS) entry which is preliminary data.</text>
</comment>
<dbReference type="RefSeq" id="XP_067805306.1">
    <property type="nucleotide sequence ID" value="XM_067946515.1"/>
</dbReference>
<sequence length="800" mass="90887">MLDDIKYFLPNFNRQVSIEYASSIGHFTEENLEHKSHLFKTVDVCSNFSLISHCENGVVECRSSTALFTIIEQKGVFKSHGLKSQRSLLVCVRCEYKDLNNNLSSFVFQISLDVDVHHCGLFHQIAVNANGSILMLVSSNACVVANIPNSLEDANFNPSLNGDSYIYANPIVGTFIINAKSADDNFKLVKAVWHDKFVDTLCVLCIESVTDTNVANNYRFNDEIESVFRIFNIRSNIDEAVYTIRLSESECRTGAHVQNYDNSYSVNKGIAVDFCCFLNDGSDWGRYSIFILSNHGFLFVFCPIILSNCLESFECKNELIKATNTLLKNGLVKCDGVDQIKTPGDITKLLEYLTATTKDCSEVNIKPLVLKMEMADYLASVPCPIFESFVILTCKSQISLVASGFHGALFLFRSNHQLLPYTSKFQCTRPDDACKCVQFYNRRDFHGIHSTLHRVSNNTCLHHSSNNIDVVALENDKFSTSMIAKTTIGSGNWLSLPFIIQSSGAVERNRALALSQIGNCAYFIYNNLTHLRPKGVVKVIGTKVEALRVYTDGPSKAPVNDAVSSLDFESFGLTKKDPIIPQISKPQSQQLCIKIHEKAAACEVEFSKAMENIRNVLKDQSEYKEKITKIIKHISTIDSKVLLNLKSMTGYNKLMEKYVEMHKDIKARVHAHFSQQPNYAQRLQTFKVRIENIKKTEEEIQKRRNKIVEMKHDMEKMIKMDKFANSIIDTITYIYFKVSQKMKDSAVLSLPGLSNESGFEQHLNEMVNEWFAKTFQSNLDKMIHIYHRIQEVKNRMYEIY</sequence>
<dbReference type="AlphaFoldDB" id="A0AAD9PH08"/>
<accession>A0AAD9PH08</accession>
<dbReference type="GeneID" id="94335777"/>
<gene>
    <name evidence="3" type="ORF">BdWA1_001479</name>
    <name evidence="2" type="ORF">BdWA1_004139</name>
</gene>
<evidence type="ECO:0000313" key="3">
    <source>
        <dbReference type="EMBL" id="KAK2198464.1"/>
    </source>
</evidence>
<dbReference type="KEGG" id="bdw:94335777"/>
<keyword evidence="4" id="KW-1185">Reference proteome</keyword>
<feature type="coiled-coil region" evidence="1">
    <location>
        <begin position="683"/>
        <end position="713"/>
    </location>
</feature>
<proteinExistence type="predicted"/>
<dbReference type="Proteomes" id="UP001214638">
    <property type="component" value="Unassembled WGS sequence"/>
</dbReference>
<evidence type="ECO:0000256" key="1">
    <source>
        <dbReference type="SAM" id="Coils"/>
    </source>
</evidence>